<reference evidence="10 12" key="2">
    <citation type="journal article" date="2013" name="Nature">
        <title>Insights into bilaterian evolution from three spiralian genomes.</title>
        <authorList>
            <person name="Simakov O."/>
            <person name="Marletaz F."/>
            <person name="Cho S.J."/>
            <person name="Edsinger-Gonzales E."/>
            <person name="Havlak P."/>
            <person name="Hellsten U."/>
            <person name="Kuo D.H."/>
            <person name="Larsson T."/>
            <person name="Lv J."/>
            <person name="Arendt D."/>
            <person name="Savage R."/>
            <person name="Osoegawa K."/>
            <person name="de Jong P."/>
            <person name="Grimwood J."/>
            <person name="Chapman J.A."/>
            <person name="Shapiro H."/>
            <person name="Aerts A."/>
            <person name="Otillar R.P."/>
            <person name="Terry A.Y."/>
            <person name="Boore J.L."/>
            <person name="Grigoriev I.V."/>
            <person name="Lindberg D.R."/>
            <person name="Seaver E.C."/>
            <person name="Weisblat D.A."/>
            <person name="Putnam N.H."/>
            <person name="Rokhsar D.S."/>
        </authorList>
    </citation>
    <scope>NUCLEOTIDE SEQUENCE</scope>
    <source>
        <strain evidence="10 12">I ESC-2004</strain>
    </source>
</reference>
<reference evidence="11" key="3">
    <citation type="submission" date="2015-06" db="UniProtKB">
        <authorList>
            <consortium name="EnsemblMetazoa"/>
        </authorList>
    </citation>
    <scope>IDENTIFICATION</scope>
</reference>
<feature type="domain" description="LITAF" evidence="9">
    <location>
        <begin position="1"/>
        <end position="86"/>
    </location>
</feature>
<accession>R7UQ91</accession>
<evidence type="ECO:0000313" key="10">
    <source>
        <dbReference type="EMBL" id="ELU05556.1"/>
    </source>
</evidence>
<protein>
    <recommendedName>
        <fullName evidence="9">LITAF domain-containing protein</fullName>
    </recommendedName>
</protein>
<dbReference type="Pfam" id="PF10601">
    <property type="entry name" value="zf-LITAF-like"/>
    <property type="match status" value="1"/>
</dbReference>
<dbReference type="HOGENOM" id="CLU_095549_6_1_1"/>
<keyword evidence="12" id="KW-1185">Reference proteome</keyword>
<name>R7UQ91_CAPTE</name>
<dbReference type="EnsemblMetazoa" id="CapteT140846">
    <property type="protein sequence ID" value="CapteP140846"/>
    <property type="gene ID" value="CapteG140846"/>
</dbReference>
<keyword evidence="5" id="KW-0479">Metal-binding</keyword>
<dbReference type="EMBL" id="AMQN01007793">
    <property type="status" value="NOT_ANNOTATED_CDS"/>
    <property type="molecule type" value="Genomic_DNA"/>
</dbReference>
<evidence type="ECO:0000256" key="8">
    <source>
        <dbReference type="SAM" id="Phobius"/>
    </source>
</evidence>
<organism evidence="10">
    <name type="scientific">Capitella teleta</name>
    <name type="common">Polychaete worm</name>
    <dbReference type="NCBI Taxonomy" id="283909"/>
    <lineage>
        <taxon>Eukaryota</taxon>
        <taxon>Metazoa</taxon>
        <taxon>Spiralia</taxon>
        <taxon>Lophotrochozoa</taxon>
        <taxon>Annelida</taxon>
        <taxon>Polychaeta</taxon>
        <taxon>Sedentaria</taxon>
        <taxon>Scolecida</taxon>
        <taxon>Capitellidae</taxon>
        <taxon>Capitella</taxon>
    </lineage>
</organism>
<comment type="similarity">
    <text evidence="4">Belongs to the CDIP1/LITAF family.</text>
</comment>
<dbReference type="AlphaFoldDB" id="R7UQ91"/>
<keyword evidence="8" id="KW-0812">Transmembrane</keyword>
<keyword evidence="8" id="KW-1133">Transmembrane helix</keyword>
<dbReference type="FunCoup" id="R7UQ91">
    <property type="interactions" value="14"/>
</dbReference>
<evidence type="ECO:0000256" key="6">
    <source>
        <dbReference type="ARBA" id="ARBA00022833"/>
    </source>
</evidence>
<dbReference type="SMART" id="SM00714">
    <property type="entry name" value="LITAF"/>
    <property type="match status" value="1"/>
</dbReference>
<evidence type="ECO:0000313" key="12">
    <source>
        <dbReference type="Proteomes" id="UP000014760"/>
    </source>
</evidence>
<dbReference type="GO" id="GO:0008270">
    <property type="term" value="F:zinc ion binding"/>
    <property type="evidence" value="ECO:0007669"/>
    <property type="project" value="TreeGrafter"/>
</dbReference>
<reference evidence="12" key="1">
    <citation type="submission" date="2012-12" db="EMBL/GenBank/DDBJ databases">
        <authorList>
            <person name="Hellsten U."/>
            <person name="Grimwood J."/>
            <person name="Chapman J.A."/>
            <person name="Shapiro H."/>
            <person name="Aerts A."/>
            <person name="Otillar R.P."/>
            <person name="Terry A.Y."/>
            <person name="Boore J.L."/>
            <person name="Simakov O."/>
            <person name="Marletaz F."/>
            <person name="Cho S.-J."/>
            <person name="Edsinger-Gonzales E."/>
            <person name="Havlak P."/>
            <person name="Kuo D.-H."/>
            <person name="Larsson T."/>
            <person name="Lv J."/>
            <person name="Arendt D."/>
            <person name="Savage R."/>
            <person name="Osoegawa K."/>
            <person name="de Jong P."/>
            <person name="Lindberg D.R."/>
            <person name="Seaver E.C."/>
            <person name="Weisblat D.A."/>
            <person name="Putnam N.H."/>
            <person name="Grigoriev I.V."/>
            <person name="Rokhsar D.S."/>
        </authorList>
    </citation>
    <scope>NUCLEOTIDE SEQUENCE</scope>
    <source>
        <strain evidence="12">I ESC-2004</strain>
    </source>
</reference>
<keyword evidence="6" id="KW-0862">Zinc</keyword>
<dbReference type="GO" id="GO:0005765">
    <property type="term" value="C:lysosomal membrane"/>
    <property type="evidence" value="ECO:0007669"/>
    <property type="project" value="UniProtKB-SubCell"/>
</dbReference>
<dbReference type="InterPro" id="IPR006629">
    <property type="entry name" value="LITAF"/>
</dbReference>
<dbReference type="EMBL" id="KB301402">
    <property type="protein sequence ID" value="ELU05556.1"/>
    <property type="molecule type" value="Genomic_DNA"/>
</dbReference>
<dbReference type="OrthoDB" id="5599753at2759"/>
<comment type="subcellular location">
    <subcellularLocation>
        <location evidence="2">Endosome membrane</location>
        <topology evidence="2">Peripheral membrane protein</topology>
    </subcellularLocation>
    <subcellularLocation>
        <location evidence="1">Late endosome membrane</location>
    </subcellularLocation>
    <subcellularLocation>
        <location evidence="3">Lysosome membrane</location>
        <topology evidence="3">Peripheral membrane protein</topology>
        <orientation evidence="3">Cytoplasmic side</orientation>
    </subcellularLocation>
</comment>
<gene>
    <name evidence="10" type="ORF">CAPTEDRAFT_140846</name>
</gene>
<dbReference type="GO" id="GO:0031902">
    <property type="term" value="C:late endosome membrane"/>
    <property type="evidence" value="ECO:0007669"/>
    <property type="project" value="UniProtKB-SubCell"/>
</dbReference>
<evidence type="ECO:0000256" key="2">
    <source>
        <dbReference type="ARBA" id="ARBA00004481"/>
    </source>
</evidence>
<feature type="transmembrane region" description="Helical" evidence="8">
    <location>
        <begin position="40"/>
        <end position="64"/>
    </location>
</feature>
<proteinExistence type="inferred from homology"/>
<evidence type="ECO:0000256" key="5">
    <source>
        <dbReference type="ARBA" id="ARBA00022723"/>
    </source>
</evidence>
<dbReference type="OMA" id="YCGNYIV"/>
<keyword evidence="7 8" id="KW-0472">Membrane</keyword>
<evidence type="ECO:0000256" key="4">
    <source>
        <dbReference type="ARBA" id="ARBA00005975"/>
    </source>
</evidence>
<dbReference type="PROSITE" id="PS51837">
    <property type="entry name" value="LITAF"/>
    <property type="match status" value="1"/>
</dbReference>
<dbReference type="Proteomes" id="UP000014760">
    <property type="component" value="Unassembled WGS sequence"/>
</dbReference>
<evidence type="ECO:0000313" key="11">
    <source>
        <dbReference type="EnsemblMetazoa" id="CapteP140846"/>
    </source>
</evidence>
<evidence type="ECO:0000256" key="1">
    <source>
        <dbReference type="ARBA" id="ARBA00004414"/>
    </source>
</evidence>
<evidence type="ECO:0000256" key="7">
    <source>
        <dbReference type="ARBA" id="ARBA00023136"/>
    </source>
</evidence>
<evidence type="ECO:0000256" key="3">
    <source>
        <dbReference type="ARBA" id="ARBA00004630"/>
    </source>
</evidence>
<dbReference type="InterPro" id="IPR037519">
    <property type="entry name" value="LITAF_fam"/>
</dbReference>
<evidence type="ECO:0000259" key="9">
    <source>
        <dbReference type="PROSITE" id="PS51837"/>
    </source>
</evidence>
<dbReference type="PANTHER" id="PTHR23292">
    <property type="entry name" value="LIPOPOLYSACCHARIDE-INDUCED TUMOR NECROSIS FACTOR-ALPHA FACTOR"/>
    <property type="match status" value="1"/>
</dbReference>
<feature type="non-terminal residue" evidence="10">
    <location>
        <position position="1"/>
    </location>
</feature>
<dbReference type="STRING" id="283909.R7UQ91"/>
<sequence>GPVMMTTVIAQNFGEDPVQTWCPNCQTQILTSTQYDVGTYAWLICAILCICGCHLGCCLIPFCVPGCQDVIHSCPNCHQMITRWNRRAA</sequence>
<dbReference type="PANTHER" id="PTHR23292:SF6">
    <property type="entry name" value="FI16602P1-RELATED"/>
    <property type="match status" value="1"/>
</dbReference>